<dbReference type="GO" id="GO:0031902">
    <property type="term" value="C:late endosome membrane"/>
    <property type="evidence" value="ECO:0007669"/>
    <property type="project" value="TreeGrafter"/>
</dbReference>
<dbReference type="PANTHER" id="PTHR21230">
    <property type="entry name" value="VESICLE TRANSPORT V-SNARE PROTEIN VTI1-RELATED"/>
    <property type="match status" value="1"/>
</dbReference>
<comment type="similarity">
    <text evidence="10 12">Belongs to the BOS1 family.</text>
</comment>
<keyword evidence="5" id="KW-0931">ER-Golgi transport</keyword>
<evidence type="ECO:0000256" key="6">
    <source>
        <dbReference type="ARBA" id="ARBA00022927"/>
    </source>
</evidence>
<keyword evidence="8" id="KW-0333">Golgi apparatus</keyword>
<dbReference type="GO" id="GO:0015031">
    <property type="term" value="P:protein transport"/>
    <property type="evidence" value="ECO:0007669"/>
    <property type="project" value="UniProtKB-KW"/>
</dbReference>
<sequence>MNTTFNSALKQSSTIRKELSALANPSYSDASSTPPPALTPAALGSLSASLTSFARTLDEYNQLAKQELNPAKQEKAHERIAGFRTELQEYRTQVAGLKAARDDAVQTQSRAELLGRRPFVSSTPENPYANAAAAGGAGSPGYGIPGASGQPGGGGGGGGGGYGVSSGGVEAVSQEAYRLRETHSALDEYISRGREVLGDLGSQRETLKNSQKRLYSVANTLGLSGQTIRMVERRARQDKLIFGIGVVAFFGFCWLVLHYLR</sequence>
<feature type="transmembrane region" description="Helical" evidence="13">
    <location>
        <begin position="240"/>
        <end position="260"/>
    </location>
</feature>
<keyword evidence="15" id="KW-1185">Reference proteome</keyword>
<dbReference type="GO" id="GO:0000149">
    <property type="term" value="F:SNARE binding"/>
    <property type="evidence" value="ECO:0007669"/>
    <property type="project" value="TreeGrafter"/>
</dbReference>
<gene>
    <name evidence="14" type="ORF">QBC33DRAFT_494303</name>
</gene>
<dbReference type="SUPFAM" id="SSF58038">
    <property type="entry name" value="SNARE fusion complex"/>
    <property type="match status" value="1"/>
</dbReference>
<evidence type="ECO:0000256" key="12">
    <source>
        <dbReference type="PIRNR" id="PIRNR028865"/>
    </source>
</evidence>
<dbReference type="Pfam" id="PF12352">
    <property type="entry name" value="V-SNARE_C"/>
    <property type="match status" value="1"/>
</dbReference>
<protein>
    <recommendedName>
        <fullName evidence="11 12">Protein transport protein BOS1</fullName>
    </recommendedName>
</protein>
<dbReference type="GO" id="GO:0012507">
    <property type="term" value="C:ER to Golgi transport vesicle membrane"/>
    <property type="evidence" value="ECO:0007669"/>
    <property type="project" value="TreeGrafter"/>
</dbReference>
<organism evidence="14 15">
    <name type="scientific">Phialemonium atrogriseum</name>
    <dbReference type="NCBI Taxonomy" id="1093897"/>
    <lineage>
        <taxon>Eukaryota</taxon>
        <taxon>Fungi</taxon>
        <taxon>Dikarya</taxon>
        <taxon>Ascomycota</taxon>
        <taxon>Pezizomycotina</taxon>
        <taxon>Sordariomycetes</taxon>
        <taxon>Sordariomycetidae</taxon>
        <taxon>Cephalothecales</taxon>
        <taxon>Cephalothecaceae</taxon>
        <taxon>Phialemonium</taxon>
    </lineage>
</organism>
<name>A0AAJ0BWZ7_9PEZI</name>
<keyword evidence="6 12" id="KW-0653">Protein transport</keyword>
<dbReference type="RefSeq" id="XP_060282048.1">
    <property type="nucleotide sequence ID" value="XM_060425521.1"/>
</dbReference>
<dbReference type="CDD" id="cd15863">
    <property type="entry name" value="SNARE_GS27"/>
    <property type="match status" value="1"/>
</dbReference>
<dbReference type="PIRSF" id="PIRSF028865">
    <property type="entry name" value="Membrin-2"/>
    <property type="match status" value="1"/>
</dbReference>
<evidence type="ECO:0000256" key="9">
    <source>
        <dbReference type="ARBA" id="ARBA00023136"/>
    </source>
</evidence>
<keyword evidence="7 13" id="KW-1133">Transmembrane helix</keyword>
<dbReference type="Proteomes" id="UP001244011">
    <property type="component" value="Unassembled WGS sequence"/>
</dbReference>
<evidence type="ECO:0000313" key="14">
    <source>
        <dbReference type="EMBL" id="KAK1765835.1"/>
    </source>
</evidence>
<keyword evidence="4 13" id="KW-0812">Transmembrane</keyword>
<evidence type="ECO:0000256" key="2">
    <source>
        <dbReference type="ARBA" id="ARBA00004409"/>
    </source>
</evidence>
<evidence type="ECO:0000256" key="8">
    <source>
        <dbReference type="ARBA" id="ARBA00023034"/>
    </source>
</evidence>
<dbReference type="AlphaFoldDB" id="A0AAJ0BWZ7"/>
<dbReference type="GO" id="GO:0006888">
    <property type="term" value="P:endoplasmic reticulum to Golgi vesicle-mediated transport"/>
    <property type="evidence" value="ECO:0007669"/>
    <property type="project" value="TreeGrafter"/>
</dbReference>
<keyword evidence="3 12" id="KW-0813">Transport</keyword>
<proteinExistence type="inferred from homology"/>
<comment type="function">
    <text evidence="12">SNARE required for protein transport between the ER and the Golgi complex.</text>
</comment>
<evidence type="ECO:0000256" key="11">
    <source>
        <dbReference type="ARBA" id="ARBA00040957"/>
    </source>
</evidence>
<evidence type="ECO:0000256" key="13">
    <source>
        <dbReference type="SAM" id="Phobius"/>
    </source>
</evidence>
<dbReference type="GO" id="GO:0006906">
    <property type="term" value="P:vesicle fusion"/>
    <property type="evidence" value="ECO:0007669"/>
    <property type="project" value="TreeGrafter"/>
</dbReference>
<evidence type="ECO:0000313" key="15">
    <source>
        <dbReference type="Proteomes" id="UP001244011"/>
    </source>
</evidence>
<evidence type="ECO:0000256" key="4">
    <source>
        <dbReference type="ARBA" id="ARBA00022692"/>
    </source>
</evidence>
<dbReference type="Gene3D" id="1.20.5.110">
    <property type="match status" value="1"/>
</dbReference>
<accession>A0AAJ0BWZ7</accession>
<dbReference type="GO" id="GO:0005484">
    <property type="term" value="F:SNAP receptor activity"/>
    <property type="evidence" value="ECO:0007669"/>
    <property type="project" value="InterPro"/>
</dbReference>
<dbReference type="GO" id="GO:0031201">
    <property type="term" value="C:SNARE complex"/>
    <property type="evidence" value="ECO:0007669"/>
    <property type="project" value="TreeGrafter"/>
</dbReference>
<dbReference type="GeneID" id="85308708"/>
<dbReference type="GO" id="GO:0000139">
    <property type="term" value="C:Golgi membrane"/>
    <property type="evidence" value="ECO:0007669"/>
    <property type="project" value="UniProtKB-SubCell"/>
</dbReference>
<dbReference type="PANTHER" id="PTHR21230:SF1">
    <property type="entry name" value="GOLGI SNAP RECEPTOR COMPLEX MEMBER 2"/>
    <property type="match status" value="1"/>
</dbReference>
<evidence type="ECO:0000256" key="7">
    <source>
        <dbReference type="ARBA" id="ARBA00022989"/>
    </source>
</evidence>
<dbReference type="InterPro" id="IPR027027">
    <property type="entry name" value="GOSR2/Membrin/Bos1"/>
</dbReference>
<reference evidence="14" key="1">
    <citation type="submission" date="2023-06" db="EMBL/GenBank/DDBJ databases">
        <title>Genome-scale phylogeny and comparative genomics of the fungal order Sordariales.</title>
        <authorList>
            <consortium name="Lawrence Berkeley National Laboratory"/>
            <person name="Hensen N."/>
            <person name="Bonometti L."/>
            <person name="Westerberg I."/>
            <person name="Brannstrom I.O."/>
            <person name="Guillou S."/>
            <person name="Cros-Aarteil S."/>
            <person name="Calhoun S."/>
            <person name="Haridas S."/>
            <person name="Kuo A."/>
            <person name="Mondo S."/>
            <person name="Pangilinan J."/>
            <person name="Riley R."/>
            <person name="Labutti K."/>
            <person name="Andreopoulos B."/>
            <person name="Lipzen A."/>
            <person name="Chen C."/>
            <person name="Yanf M."/>
            <person name="Daum C."/>
            <person name="Ng V."/>
            <person name="Clum A."/>
            <person name="Steindorff A."/>
            <person name="Ohm R."/>
            <person name="Martin F."/>
            <person name="Silar P."/>
            <person name="Natvig D."/>
            <person name="Lalanne C."/>
            <person name="Gautier V."/>
            <person name="Ament-Velasquez S.L."/>
            <person name="Kruys A."/>
            <person name="Hutchinson M.I."/>
            <person name="Powell A.J."/>
            <person name="Barry K."/>
            <person name="Miller A.N."/>
            <person name="Grigoriev I.V."/>
            <person name="Debuchy R."/>
            <person name="Gladieux P."/>
            <person name="Thoren M.H."/>
            <person name="Johannesson H."/>
        </authorList>
    </citation>
    <scope>NUCLEOTIDE SEQUENCE</scope>
    <source>
        <strain evidence="14">8032-3</strain>
    </source>
</reference>
<evidence type="ECO:0000256" key="1">
    <source>
        <dbReference type="ARBA" id="ARBA00004163"/>
    </source>
</evidence>
<keyword evidence="9 12" id="KW-0472">Membrane</keyword>
<comment type="caution">
    <text evidence="14">The sequence shown here is derived from an EMBL/GenBank/DDBJ whole genome shotgun (WGS) entry which is preliminary data.</text>
</comment>
<evidence type="ECO:0000256" key="3">
    <source>
        <dbReference type="ARBA" id="ARBA00022448"/>
    </source>
</evidence>
<evidence type="ECO:0000256" key="10">
    <source>
        <dbReference type="ARBA" id="ARBA00037983"/>
    </source>
</evidence>
<dbReference type="EMBL" id="MU839013">
    <property type="protein sequence ID" value="KAK1765835.1"/>
    <property type="molecule type" value="Genomic_DNA"/>
</dbReference>
<evidence type="ECO:0000256" key="5">
    <source>
        <dbReference type="ARBA" id="ARBA00022892"/>
    </source>
</evidence>
<comment type="subcellular location">
    <subcellularLocation>
        <location evidence="1">Endoplasmic reticulum membrane</location>
        <topology evidence="1">Single-pass type IV membrane protein</topology>
    </subcellularLocation>
    <subcellularLocation>
        <location evidence="2">Golgi apparatus membrane</location>
        <topology evidence="2">Single-pass type IV membrane protein</topology>
    </subcellularLocation>
</comment>
<dbReference type="GO" id="GO:0005789">
    <property type="term" value="C:endoplasmic reticulum membrane"/>
    <property type="evidence" value="ECO:0007669"/>
    <property type="project" value="UniProtKB-SubCell"/>
</dbReference>